<organism evidence="2 3">
    <name type="scientific">Parasedimentitalea psychrophila</name>
    <dbReference type="NCBI Taxonomy" id="2997337"/>
    <lineage>
        <taxon>Bacteria</taxon>
        <taxon>Pseudomonadati</taxon>
        <taxon>Pseudomonadota</taxon>
        <taxon>Alphaproteobacteria</taxon>
        <taxon>Rhodobacterales</taxon>
        <taxon>Paracoccaceae</taxon>
        <taxon>Parasedimentitalea</taxon>
    </lineage>
</organism>
<dbReference type="CDD" id="cd24057">
    <property type="entry name" value="ASKHA_NBD_ROK_NAGK"/>
    <property type="match status" value="1"/>
</dbReference>
<protein>
    <submittedName>
        <fullName evidence="2">ROK family protein</fullName>
    </submittedName>
</protein>
<proteinExistence type="inferred from homology"/>
<dbReference type="PANTHER" id="PTHR18964">
    <property type="entry name" value="ROK (REPRESSOR, ORF, KINASE) FAMILY"/>
    <property type="match status" value="1"/>
</dbReference>
<dbReference type="PANTHER" id="PTHR18964:SF149">
    <property type="entry name" value="BIFUNCTIONAL UDP-N-ACETYLGLUCOSAMINE 2-EPIMERASE_N-ACETYLMANNOSAMINE KINASE"/>
    <property type="match status" value="1"/>
</dbReference>
<dbReference type="KEGG" id="ppso:QPJ95_02390"/>
<accession>A0A9Y2L1T3</accession>
<dbReference type="RefSeq" id="WP_270918227.1">
    <property type="nucleotide sequence ID" value="NZ_CP127247.1"/>
</dbReference>
<evidence type="ECO:0000256" key="1">
    <source>
        <dbReference type="ARBA" id="ARBA00006479"/>
    </source>
</evidence>
<dbReference type="EMBL" id="CP127247">
    <property type="protein sequence ID" value="WIY25807.1"/>
    <property type="molecule type" value="Genomic_DNA"/>
</dbReference>
<reference evidence="2 3" key="1">
    <citation type="submission" date="2023-06" db="EMBL/GenBank/DDBJ databases">
        <title>Parasedimentitalea psychrophila sp. nov., a psychrophilic bacterium isolated from deep-sea sediment.</title>
        <authorList>
            <person name="Li A."/>
        </authorList>
    </citation>
    <scope>NUCLEOTIDE SEQUENCE [LARGE SCALE GENOMIC DNA]</scope>
    <source>
        <strain evidence="2 3">QS115</strain>
    </source>
</reference>
<name>A0A9Y2L1T3_9RHOB</name>
<gene>
    <name evidence="2" type="ORF">QPJ95_02390</name>
</gene>
<evidence type="ECO:0000313" key="2">
    <source>
        <dbReference type="EMBL" id="WIY25807.1"/>
    </source>
</evidence>
<keyword evidence="3" id="KW-1185">Reference proteome</keyword>
<dbReference type="Proteomes" id="UP001238334">
    <property type="component" value="Chromosome"/>
</dbReference>
<dbReference type="InterPro" id="IPR000600">
    <property type="entry name" value="ROK"/>
</dbReference>
<comment type="similarity">
    <text evidence="1">Belongs to the ROK (NagC/XylR) family.</text>
</comment>
<dbReference type="Gene3D" id="3.30.420.40">
    <property type="match status" value="2"/>
</dbReference>
<dbReference type="AlphaFoldDB" id="A0A9Y2L1T3"/>
<dbReference type="InterPro" id="IPR043129">
    <property type="entry name" value="ATPase_NBD"/>
</dbReference>
<dbReference type="SUPFAM" id="SSF53067">
    <property type="entry name" value="Actin-like ATPase domain"/>
    <property type="match status" value="1"/>
</dbReference>
<dbReference type="Pfam" id="PF00480">
    <property type="entry name" value="ROK"/>
    <property type="match status" value="1"/>
</dbReference>
<evidence type="ECO:0000313" key="3">
    <source>
        <dbReference type="Proteomes" id="UP001238334"/>
    </source>
</evidence>
<sequence>MSSFTPDPCAGWVGGIDLGGTKIEAVLFDSALSRKTLRRRITPRDNYSDLLDALAEEVAWLRSQSGRPDLPVGIGVPGLINRQTGISVTANLPANGHPLAQDLAQKAGGKIVAANDCKCFTLSEANGGAGEGHEHVFGLILGTGLGGGYCLNGQLILGRNDLPGEVGHYGLPAYLVATHQLPLLPCGCGRVGCVETLISGTGIAQIAKTVTGIALSAEQVAADPSEPGNVKTLQIWSELTAELLHTIQLHLDPDCIVLGGGLSNIDEVDIILSKALDRIALPSVRRPAIVKPAFGDSSGSRGAALLAYGLTRKD</sequence>